<proteinExistence type="predicted"/>
<evidence type="ECO:0000313" key="1">
    <source>
        <dbReference type="EMBL" id="SVC44056.1"/>
    </source>
</evidence>
<dbReference type="AlphaFoldDB" id="A0A382M5A3"/>
<protein>
    <submittedName>
        <fullName evidence="1">Uncharacterized protein</fullName>
    </submittedName>
</protein>
<reference evidence="1" key="1">
    <citation type="submission" date="2018-05" db="EMBL/GenBank/DDBJ databases">
        <authorList>
            <person name="Lanie J.A."/>
            <person name="Ng W.-L."/>
            <person name="Kazmierczak K.M."/>
            <person name="Andrzejewski T.M."/>
            <person name="Davidsen T.M."/>
            <person name="Wayne K.J."/>
            <person name="Tettelin H."/>
            <person name="Glass J.I."/>
            <person name="Rusch D."/>
            <person name="Podicherti R."/>
            <person name="Tsui H.-C.T."/>
            <person name="Winkler M.E."/>
        </authorList>
    </citation>
    <scope>NUCLEOTIDE SEQUENCE</scope>
</reference>
<name>A0A382M5A3_9ZZZZ</name>
<accession>A0A382M5A3</accession>
<dbReference type="EMBL" id="UINC01091358">
    <property type="protein sequence ID" value="SVC44056.1"/>
    <property type="molecule type" value="Genomic_DNA"/>
</dbReference>
<sequence length="112" mass="12699">MARKNFSLKDIQLLADHYSRLGDPEAVALFQTIQSFYAPGKNPEGRAPIDPLEILKELEKSPVSLPESQEQRLTWLNSLREKLNRELFDIISSQGNPAELILGSDYTFIQVV</sequence>
<organism evidence="1">
    <name type="scientific">marine metagenome</name>
    <dbReference type="NCBI Taxonomy" id="408172"/>
    <lineage>
        <taxon>unclassified sequences</taxon>
        <taxon>metagenomes</taxon>
        <taxon>ecological metagenomes</taxon>
    </lineage>
</organism>
<gene>
    <name evidence="1" type="ORF">METZ01_LOCUS296910</name>
</gene>
<feature type="non-terminal residue" evidence="1">
    <location>
        <position position="112"/>
    </location>
</feature>